<dbReference type="PANTHER" id="PTHR48065">
    <property type="entry name" value="OS10G0469600 PROTEIN"/>
    <property type="match status" value="1"/>
</dbReference>
<evidence type="ECO:0000313" key="2">
    <source>
        <dbReference type="Proteomes" id="UP001497516"/>
    </source>
</evidence>
<protein>
    <submittedName>
        <fullName evidence="1">Uncharacterized protein</fullName>
    </submittedName>
</protein>
<reference evidence="1 2" key="1">
    <citation type="submission" date="2024-04" db="EMBL/GenBank/DDBJ databases">
        <authorList>
            <person name="Fracassetti M."/>
        </authorList>
    </citation>
    <scope>NUCLEOTIDE SEQUENCE [LARGE SCALE GENOMIC DNA]</scope>
</reference>
<dbReference type="SUPFAM" id="SSF52058">
    <property type="entry name" value="L domain-like"/>
    <property type="match status" value="1"/>
</dbReference>
<sequence>MHDNQLQGKFPMVSSRSIIHYVDYSHNFFNGSIPPEMRNYLTYSVFFSLSNNRLVGAIPTSICDAPFPKVLDLSNNNLNDTIPSCLVNYEVLSVLILKENKLSGSIPGTFHGSCSLRNLDFSGNRLQGRIRKSLQNWRTRKSQTSFLVSWVDLSDNNLSGPIPQQFSGLTFLSVLNLSNNNLAGSIPTCRQLQIFDNTSYQGNPGLCGSPLAKTCSDSGTSRVGVNYMKSGTGIHGSPKSRIRIYVWVRWYYFTRAALAKLQNSVLAAD</sequence>
<dbReference type="Pfam" id="PF00560">
    <property type="entry name" value="LRR_1"/>
    <property type="match status" value="2"/>
</dbReference>
<name>A0AAV2CJW5_9ROSI</name>
<organism evidence="1 2">
    <name type="scientific">Linum trigynum</name>
    <dbReference type="NCBI Taxonomy" id="586398"/>
    <lineage>
        <taxon>Eukaryota</taxon>
        <taxon>Viridiplantae</taxon>
        <taxon>Streptophyta</taxon>
        <taxon>Embryophyta</taxon>
        <taxon>Tracheophyta</taxon>
        <taxon>Spermatophyta</taxon>
        <taxon>Magnoliopsida</taxon>
        <taxon>eudicotyledons</taxon>
        <taxon>Gunneridae</taxon>
        <taxon>Pentapetalae</taxon>
        <taxon>rosids</taxon>
        <taxon>fabids</taxon>
        <taxon>Malpighiales</taxon>
        <taxon>Linaceae</taxon>
        <taxon>Linum</taxon>
    </lineage>
</organism>
<evidence type="ECO:0000313" key="1">
    <source>
        <dbReference type="EMBL" id="CAL1356056.1"/>
    </source>
</evidence>
<dbReference type="Gene3D" id="3.80.10.10">
    <property type="entry name" value="Ribonuclease Inhibitor"/>
    <property type="match status" value="1"/>
</dbReference>
<gene>
    <name evidence="1" type="ORF">LTRI10_LOCUS3779</name>
</gene>
<dbReference type="AlphaFoldDB" id="A0AAV2CJW5"/>
<dbReference type="Pfam" id="PF13855">
    <property type="entry name" value="LRR_8"/>
    <property type="match status" value="1"/>
</dbReference>
<dbReference type="InterPro" id="IPR032675">
    <property type="entry name" value="LRR_dom_sf"/>
</dbReference>
<dbReference type="EMBL" id="OZ034813">
    <property type="protein sequence ID" value="CAL1356056.1"/>
    <property type="molecule type" value="Genomic_DNA"/>
</dbReference>
<dbReference type="PANTHER" id="PTHR48065:SF5">
    <property type="entry name" value="RECEPTOR-LIKE PROTEIN CF-9 HOMOLOG"/>
    <property type="match status" value="1"/>
</dbReference>
<dbReference type="InterPro" id="IPR001611">
    <property type="entry name" value="Leu-rich_rpt"/>
</dbReference>
<proteinExistence type="predicted"/>
<dbReference type="Proteomes" id="UP001497516">
    <property type="component" value="Chromosome 1"/>
</dbReference>
<keyword evidence="2" id="KW-1185">Reference proteome</keyword>
<accession>A0AAV2CJW5</accession>